<comment type="caution">
    <text evidence="2">The sequence shown here is derived from an EMBL/GenBank/DDBJ whole genome shotgun (WGS) entry which is preliminary data.</text>
</comment>
<keyword evidence="2" id="KW-0808">Transferase</keyword>
<dbReference type="GeneID" id="70188245"/>
<evidence type="ECO:0000256" key="1">
    <source>
        <dbReference type="ARBA" id="ARBA00038158"/>
    </source>
</evidence>
<reference evidence="2" key="1">
    <citation type="journal article" date="2021" name="Nat. Commun.">
        <title>Genetic determinants of endophytism in the Arabidopsis root mycobiome.</title>
        <authorList>
            <person name="Mesny F."/>
            <person name="Miyauchi S."/>
            <person name="Thiergart T."/>
            <person name="Pickel B."/>
            <person name="Atanasova L."/>
            <person name="Karlsson M."/>
            <person name="Huettel B."/>
            <person name="Barry K.W."/>
            <person name="Haridas S."/>
            <person name="Chen C."/>
            <person name="Bauer D."/>
            <person name="Andreopoulos W."/>
            <person name="Pangilinan J."/>
            <person name="LaButti K."/>
            <person name="Riley R."/>
            <person name="Lipzen A."/>
            <person name="Clum A."/>
            <person name="Drula E."/>
            <person name="Henrissat B."/>
            <person name="Kohler A."/>
            <person name="Grigoriev I.V."/>
            <person name="Martin F.M."/>
            <person name="Hacquard S."/>
        </authorList>
    </citation>
    <scope>NUCLEOTIDE SEQUENCE</scope>
    <source>
        <strain evidence="2">MPI-CAGE-CH-0230</strain>
    </source>
</reference>
<accession>A0A9P9BQJ2</accession>
<organism evidence="2 3">
    <name type="scientific">Microdochium trichocladiopsis</name>
    <dbReference type="NCBI Taxonomy" id="1682393"/>
    <lineage>
        <taxon>Eukaryota</taxon>
        <taxon>Fungi</taxon>
        <taxon>Dikarya</taxon>
        <taxon>Ascomycota</taxon>
        <taxon>Pezizomycotina</taxon>
        <taxon>Sordariomycetes</taxon>
        <taxon>Xylariomycetidae</taxon>
        <taxon>Xylariales</taxon>
        <taxon>Microdochiaceae</taxon>
        <taxon>Microdochium</taxon>
    </lineage>
</organism>
<dbReference type="AlphaFoldDB" id="A0A9P9BQJ2"/>
<name>A0A9P9BQJ2_9PEZI</name>
<keyword evidence="3" id="KW-1185">Reference proteome</keyword>
<proteinExistence type="inferred from homology"/>
<dbReference type="Pfam" id="PF13489">
    <property type="entry name" value="Methyltransf_23"/>
    <property type="match status" value="1"/>
</dbReference>
<dbReference type="CDD" id="cd02440">
    <property type="entry name" value="AdoMet_MTases"/>
    <property type="match status" value="1"/>
</dbReference>
<protein>
    <submittedName>
        <fullName evidence="2">S-adenosyl-L-methionine-dependent methyltransferase</fullName>
    </submittedName>
</protein>
<keyword evidence="2" id="KW-0489">Methyltransferase</keyword>
<gene>
    <name evidence="2" type="ORF">B0I36DRAFT_362724</name>
</gene>
<dbReference type="InterPro" id="IPR029063">
    <property type="entry name" value="SAM-dependent_MTases_sf"/>
</dbReference>
<dbReference type="RefSeq" id="XP_046012613.1">
    <property type="nucleotide sequence ID" value="XM_046158699.1"/>
</dbReference>
<comment type="similarity">
    <text evidence="1">Belongs to the methyltransferase superfamily. LaeA methyltransferase family.</text>
</comment>
<dbReference type="OrthoDB" id="506498at2759"/>
<dbReference type="SUPFAM" id="SSF53335">
    <property type="entry name" value="S-adenosyl-L-methionine-dependent methyltransferases"/>
    <property type="match status" value="1"/>
</dbReference>
<dbReference type="EMBL" id="JAGTJQ010000005">
    <property type="protein sequence ID" value="KAH7030933.1"/>
    <property type="molecule type" value="Genomic_DNA"/>
</dbReference>
<dbReference type="GO" id="GO:0008168">
    <property type="term" value="F:methyltransferase activity"/>
    <property type="evidence" value="ECO:0007669"/>
    <property type="project" value="UniProtKB-KW"/>
</dbReference>
<dbReference type="GO" id="GO:0032259">
    <property type="term" value="P:methylation"/>
    <property type="evidence" value="ECO:0007669"/>
    <property type="project" value="UniProtKB-KW"/>
</dbReference>
<evidence type="ECO:0000313" key="2">
    <source>
        <dbReference type="EMBL" id="KAH7030933.1"/>
    </source>
</evidence>
<evidence type="ECO:0000313" key="3">
    <source>
        <dbReference type="Proteomes" id="UP000756346"/>
    </source>
</evidence>
<dbReference type="PANTHER" id="PTHR43591">
    <property type="entry name" value="METHYLTRANSFERASE"/>
    <property type="match status" value="1"/>
</dbReference>
<sequence length="292" mass="32937">MADGPSPEALPDSGSDPEDSMLSLHNRVFHRFSIDNSISFVPTDHDEHERLLLQHAALSILSYGETIFVPETSLHRQTIRRVLDCGCGNAIWCSETVKSLTAIGNTNFEVTGVDVNDVMLLNVLDQPENLYFDVFDLNQDFRNSPETFPRNHFDFVNSRDVAGGINSGRWDSYIREIFGILRPGGWCQMVELDLESQSDNGRLGDGNALREWSRLYQNAMDKLGKYSKIGRELGPRLRRAGFTDVDNNSGRPYVFPMCGQHEHHVKIGQSNEENVQRLLGSLSLYPFMEVLG</sequence>
<dbReference type="PANTHER" id="PTHR43591:SF24">
    <property type="entry name" value="2-METHOXY-6-POLYPRENYL-1,4-BENZOQUINOL METHYLASE, MITOCHONDRIAL"/>
    <property type="match status" value="1"/>
</dbReference>
<dbReference type="Proteomes" id="UP000756346">
    <property type="component" value="Unassembled WGS sequence"/>
</dbReference>
<dbReference type="Gene3D" id="3.40.50.150">
    <property type="entry name" value="Vaccinia Virus protein VP39"/>
    <property type="match status" value="1"/>
</dbReference>